<dbReference type="InterPro" id="IPR003961">
    <property type="entry name" value="FN3_dom"/>
</dbReference>
<sequence length="590" mass="65099">MKKLILPLLIGSALLVPPTFAAEHNRAISYLTSWGVDNQAEKEIARAKVDTLLLSFGRWEANGDIHISDNIIEAPTDAYWISSAYLSWTQFKFDNPQHKVMVAFGGQTYESIWSYLQTAENREKIAQNLVALLQKNLPVYKRVNGQNQYTQVGTTQLDGIDFDFEKGARVTAEENANLLDLAKRVRQKIALLPTKKLLSLTTYHVGADPIECANVAVTQDCSYIEPSRSPHHGEVLPLLKNGKDVFDFFNVMAYDAGKRFKYDVAMANYARAVGTPAKIVLGATINQQWGPEGSFVENYQNNIERAAWQARNNYGGFFVWTLGSNTQSMPFAEQVNYINHMKEAAEEAAGTEDLVKPTTPTALQATVNKGSISLNWKASTDNIAVTSYQIHRNGSNYSTTTSTQWTDPSALAGVEYRYFVKARDAAGNLSAASNEVKAKIESTQEQVKPNAPTGLSQLSATSNSLSIKWQAVSNTTIKHYQVWRDGIKVKTVTATQFQDTGLAAGKTYTYYVTAESDKGLISSASSTLQAKTQDEQVVTPGPAEGDWKVGVNYKVGEVVTYQGKKYRCLQAHPAMAHWNPAAAGSLWQLQ</sequence>
<dbReference type="InterPro" id="IPR001223">
    <property type="entry name" value="Glyco_hydro18_cat"/>
</dbReference>
<dbReference type="PANTHER" id="PTHR11177">
    <property type="entry name" value="CHITINASE"/>
    <property type="match status" value="1"/>
</dbReference>
<dbReference type="CDD" id="cd00063">
    <property type="entry name" value="FN3"/>
    <property type="match status" value="2"/>
</dbReference>
<dbReference type="GO" id="GO:0008061">
    <property type="term" value="F:chitin binding"/>
    <property type="evidence" value="ECO:0007669"/>
    <property type="project" value="InterPro"/>
</dbReference>
<dbReference type="InterPro" id="IPR017853">
    <property type="entry name" value="GH"/>
</dbReference>
<dbReference type="Pfam" id="PF02839">
    <property type="entry name" value="CBM_5_12"/>
    <property type="match status" value="1"/>
</dbReference>
<dbReference type="RefSeq" id="WP_169401300.1">
    <property type="nucleotide sequence ID" value="NZ_JAADJU010000001.1"/>
</dbReference>
<dbReference type="PANTHER" id="PTHR11177:SF317">
    <property type="entry name" value="CHITINASE 12-RELATED"/>
    <property type="match status" value="1"/>
</dbReference>
<dbReference type="InterPro" id="IPR050314">
    <property type="entry name" value="Glycosyl_Hydrlase_18"/>
</dbReference>
<keyword evidence="5" id="KW-0146">Chitin degradation</keyword>
<feature type="domain" description="Fibronectin type-III" evidence="9">
    <location>
        <begin position="356"/>
        <end position="443"/>
    </location>
</feature>
<dbReference type="InterPro" id="IPR003610">
    <property type="entry name" value="CBM5/12"/>
</dbReference>
<evidence type="ECO:0000256" key="5">
    <source>
        <dbReference type="ARBA" id="ARBA00023024"/>
    </source>
</evidence>
<keyword evidence="12" id="KW-1185">Reference proteome</keyword>
<evidence type="ECO:0000256" key="1">
    <source>
        <dbReference type="ARBA" id="ARBA00000822"/>
    </source>
</evidence>
<dbReference type="Gene3D" id="3.20.20.80">
    <property type="entry name" value="Glycosidases"/>
    <property type="match status" value="1"/>
</dbReference>
<feature type="chain" id="PRO_5032746593" description="chitinase" evidence="8">
    <location>
        <begin position="22"/>
        <end position="590"/>
    </location>
</feature>
<reference evidence="11 12" key="2">
    <citation type="submission" date="2020-06" db="EMBL/GenBank/DDBJ databases">
        <title>Polyphasic characterization of a Rahnella strain isolated from tree sap.</title>
        <authorList>
            <person name="Kim I.S."/>
        </authorList>
    </citation>
    <scope>NUCLEOTIDE SEQUENCE [LARGE SCALE GENOMIC DNA]</scope>
    <source>
        <strain evidence="11 12">SAP-1</strain>
    </source>
</reference>
<dbReference type="GO" id="GO:0005576">
    <property type="term" value="C:extracellular region"/>
    <property type="evidence" value="ECO:0007669"/>
    <property type="project" value="InterPro"/>
</dbReference>
<keyword evidence="8" id="KW-0732">Signal</keyword>
<dbReference type="CDD" id="cd12214">
    <property type="entry name" value="ChiA1_BD"/>
    <property type="match status" value="1"/>
</dbReference>
<evidence type="ECO:0000256" key="4">
    <source>
        <dbReference type="ARBA" id="ARBA00022801"/>
    </source>
</evidence>
<dbReference type="SMART" id="SM00495">
    <property type="entry name" value="ChtBD3"/>
    <property type="match status" value="1"/>
</dbReference>
<keyword evidence="5" id="KW-0624">Polysaccharide degradation</keyword>
<dbReference type="SUPFAM" id="SSF49265">
    <property type="entry name" value="Fibronectin type III"/>
    <property type="match status" value="1"/>
</dbReference>
<evidence type="ECO:0000259" key="10">
    <source>
        <dbReference type="PROSITE" id="PS51910"/>
    </source>
</evidence>
<dbReference type="GO" id="GO:0030246">
    <property type="term" value="F:carbohydrate binding"/>
    <property type="evidence" value="ECO:0007669"/>
    <property type="project" value="InterPro"/>
</dbReference>
<protein>
    <recommendedName>
        <fullName evidence="3">chitinase</fullName>
        <ecNumber evidence="3">3.2.1.14</ecNumber>
    </recommendedName>
</protein>
<feature type="domain" description="GH18" evidence="10">
    <location>
        <begin position="25"/>
        <end position="342"/>
    </location>
</feature>
<dbReference type="EMBL" id="JAADJU010000001">
    <property type="protein sequence ID" value="NMP25614.1"/>
    <property type="molecule type" value="Genomic_DNA"/>
</dbReference>
<dbReference type="Gene3D" id="2.60.40.10">
    <property type="entry name" value="Immunoglobulins"/>
    <property type="match status" value="2"/>
</dbReference>
<dbReference type="GO" id="GO:0008843">
    <property type="term" value="F:endochitinase activity"/>
    <property type="evidence" value="ECO:0007669"/>
    <property type="project" value="UniProtKB-EC"/>
</dbReference>
<dbReference type="InterPro" id="IPR036116">
    <property type="entry name" value="FN3_sf"/>
</dbReference>
<feature type="domain" description="Fibronectin type-III" evidence="9">
    <location>
        <begin position="451"/>
        <end position="535"/>
    </location>
</feature>
<keyword evidence="7" id="KW-0326">Glycosidase</keyword>
<evidence type="ECO:0000256" key="2">
    <source>
        <dbReference type="ARBA" id="ARBA00009121"/>
    </source>
</evidence>
<feature type="signal peptide" evidence="8">
    <location>
        <begin position="1"/>
        <end position="21"/>
    </location>
</feature>
<dbReference type="SMART" id="SM00060">
    <property type="entry name" value="FN3"/>
    <property type="match status" value="2"/>
</dbReference>
<evidence type="ECO:0000256" key="8">
    <source>
        <dbReference type="SAM" id="SignalP"/>
    </source>
</evidence>
<dbReference type="PROSITE" id="PS51910">
    <property type="entry name" value="GH18_2"/>
    <property type="match status" value="1"/>
</dbReference>
<evidence type="ECO:0000313" key="12">
    <source>
        <dbReference type="Proteomes" id="UP000585363"/>
    </source>
</evidence>
<dbReference type="Gene3D" id="2.10.10.20">
    <property type="entry name" value="Carbohydrate-binding module superfamily 5/12"/>
    <property type="match status" value="1"/>
</dbReference>
<evidence type="ECO:0000259" key="9">
    <source>
        <dbReference type="PROSITE" id="PS50853"/>
    </source>
</evidence>
<dbReference type="GO" id="GO:0006032">
    <property type="term" value="P:chitin catabolic process"/>
    <property type="evidence" value="ECO:0007669"/>
    <property type="project" value="UniProtKB-KW"/>
</dbReference>
<keyword evidence="4" id="KW-0378">Hydrolase</keyword>
<comment type="catalytic activity">
    <reaction evidence="1">
        <text>Random endo-hydrolysis of N-acetyl-beta-D-glucosaminide (1-&gt;4)-beta-linkages in chitin and chitodextrins.</text>
        <dbReference type="EC" id="3.2.1.14"/>
    </reaction>
</comment>
<evidence type="ECO:0000256" key="6">
    <source>
        <dbReference type="ARBA" id="ARBA00023277"/>
    </source>
</evidence>
<gene>
    <name evidence="11" type="ORF">GW590_01785</name>
</gene>
<dbReference type="Pfam" id="PF00041">
    <property type="entry name" value="fn3"/>
    <property type="match status" value="1"/>
</dbReference>
<dbReference type="EC" id="3.2.1.14" evidence="3"/>
<dbReference type="SUPFAM" id="SSF51055">
    <property type="entry name" value="Carbohydrate binding domain"/>
    <property type="match status" value="1"/>
</dbReference>
<evidence type="ECO:0000313" key="11">
    <source>
        <dbReference type="EMBL" id="NMP25614.1"/>
    </source>
</evidence>
<evidence type="ECO:0000256" key="7">
    <source>
        <dbReference type="ARBA" id="ARBA00023295"/>
    </source>
</evidence>
<dbReference type="Proteomes" id="UP000585363">
    <property type="component" value="Unassembled WGS sequence"/>
</dbReference>
<dbReference type="SMART" id="SM00636">
    <property type="entry name" value="Glyco_18"/>
    <property type="match status" value="1"/>
</dbReference>
<dbReference type="InterPro" id="IPR011583">
    <property type="entry name" value="Chitinase_II/V-like_cat"/>
</dbReference>
<dbReference type="SUPFAM" id="SSF51445">
    <property type="entry name" value="(Trans)glycosidases"/>
    <property type="match status" value="1"/>
</dbReference>
<organism evidence="11 12">
    <name type="scientific">Rouxiella aceris</name>
    <dbReference type="NCBI Taxonomy" id="2703884"/>
    <lineage>
        <taxon>Bacteria</taxon>
        <taxon>Pseudomonadati</taxon>
        <taxon>Pseudomonadota</taxon>
        <taxon>Gammaproteobacteria</taxon>
        <taxon>Enterobacterales</taxon>
        <taxon>Yersiniaceae</taxon>
        <taxon>Rouxiella</taxon>
    </lineage>
</organism>
<dbReference type="InterPro" id="IPR013783">
    <property type="entry name" value="Ig-like_fold"/>
</dbReference>
<proteinExistence type="inferred from homology"/>
<dbReference type="PROSITE" id="PS50853">
    <property type="entry name" value="FN3"/>
    <property type="match status" value="2"/>
</dbReference>
<evidence type="ECO:0000256" key="3">
    <source>
        <dbReference type="ARBA" id="ARBA00012729"/>
    </source>
</evidence>
<dbReference type="InterPro" id="IPR036573">
    <property type="entry name" value="CBM_sf_5/12"/>
</dbReference>
<dbReference type="GO" id="GO:0005975">
    <property type="term" value="P:carbohydrate metabolic process"/>
    <property type="evidence" value="ECO:0007669"/>
    <property type="project" value="InterPro"/>
</dbReference>
<comment type="similarity">
    <text evidence="2">Belongs to the glycosyl hydrolase 18 family. Chitinase class II subfamily.</text>
</comment>
<accession>A0A848MGW0</accession>
<dbReference type="AlphaFoldDB" id="A0A848MGW0"/>
<dbReference type="InterPro" id="IPR001579">
    <property type="entry name" value="Glyco_hydro_18_chit_AS"/>
</dbReference>
<dbReference type="PROSITE" id="PS01095">
    <property type="entry name" value="GH18_1"/>
    <property type="match status" value="1"/>
</dbReference>
<name>A0A848MGW0_9GAMM</name>
<keyword evidence="6" id="KW-0119">Carbohydrate metabolism</keyword>
<reference evidence="11 12" key="1">
    <citation type="submission" date="2020-01" db="EMBL/GenBank/DDBJ databases">
        <authorList>
            <person name="Lee S.D."/>
        </authorList>
    </citation>
    <scope>NUCLEOTIDE SEQUENCE [LARGE SCALE GENOMIC DNA]</scope>
    <source>
        <strain evidence="11 12">SAP-1</strain>
    </source>
</reference>
<comment type="caution">
    <text evidence="11">The sequence shown here is derived from an EMBL/GenBank/DDBJ whole genome shotgun (WGS) entry which is preliminary data.</text>
</comment>